<dbReference type="OrthoDB" id="3637640at2"/>
<proteinExistence type="predicted"/>
<sequence length="215" mass="21636">MFSRSARRVGAGAAAVLAAMALTAIPAGATPLGQTSLGSVDVTRDGRPVTVPPIAQCDVTADQQNSSNGTHAYGVANFGAGNTSCTKDAGAKTAKMTASGNSFDLTALVPYGGPEIKLANYSASCSATTTSTTVAFQFSGLQGVTAPKPIPANYTTTVGPADDPQARVTFNEVIQAEPNDGSVTINMLHIQLYPNGDGPMSGDVIVGHAACSPTS</sequence>
<feature type="signal peptide" evidence="1">
    <location>
        <begin position="1"/>
        <end position="29"/>
    </location>
</feature>
<protein>
    <submittedName>
        <fullName evidence="2">Uncharacterized protein</fullName>
    </submittedName>
</protein>
<evidence type="ECO:0000313" key="2">
    <source>
        <dbReference type="EMBL" id="REH38235.1"/>
    </source>
</evidence>
<comment type="caution">
    <text evidence="2">The sequence shown here is derived from an EMBL/GenBank/DDBJ whole genome shotgun (WGS) entry which is preliminary data.</text>
</comment>
<dbReference type="EMBL" id="QUNO01000014">
    <property type="protein sequence ID" value="REH38235.1"/>
    <property type="molecule type" value="Genomic_DNA"/>
</dbReference>
<gene>
    <name evidence="2" type="ORF">BCF44_114260</name>
</gene>
<accession>A0A3E0H4Q8</accession>
<dbReference type="AlphaFoldDB" id="A0A3E0H4Q8"/>
<evidence type="ECO:0000256" key="1">
    <source>
        <dbReference type="SAM" id="SignalP"/>
    </source>
</evidence>
<dbReference type="RefSeq" id="WP_116179075.1">
    <property type="nucleotide sequence ID" value="NZ_CP144375.1"/>
</dbReference>
<dbReference type="Proteomes" id="UP000256269">
    <property type="component" value="Unassembled WGS sequence"/>
</dbReference>
<feature type="chain" id="PRO_5017811483" evidence="1">
    <location>
        <begin position="30"/>
        <end position="215"/>
    </location>
</feature>
<organism evidence="2 3">
    <name type="scientific">Kutzneria buriramensis</name>
    <dbReference type="NCBI Taxonomy" id="1045776"/>
    <lineage>
        <taxon>Bacteria</taxon>
        <taxon>Bacillati</taxon>
        <taxon>Actinomycetota</taxon>
        <taxon>Actinomycetes</taxon>
        <taxon>Pseudonocardiales</taxon>
        <taxon>Pseudonocardiaceae</taxon>
        <taxon>Kutzneria</taxon>
    </lineage>
</organism>
<reference evidence="2 3" key="1">
    <citation type="submission" date="2018-08" db="EMBL/GenBank/DDBJ databases">
        <title>Genomic Encyclopedia of Archaeal and Bacterial Type Strains, Phase II (KMG-II): from individual species to whole genera.</title>
        <authorList>
            <person name="Goeker M."/>
        </authorList>
    </citation>
    <scope>NUCLEOTIDE SEQUENCE [LARGE SCALE GENOMIC DNA]</scope>
    <source>
        <strain evidence="2 3">DSM 45791</strain>
    </source>
</reference>
<dbReference type="NCBIfam" id="NF040603">
    <property type="entry name" value="choice_anch_P"/>
    <property type="match status" value="1"/>
</dbReference>
<name>A0A3E0H4Q8_9PSEU</name>
<keyword evidence="3" id="KW-1185">Reference proteome</keyword>
<evidence type="ECO:0000313" key="3">
    <source>
        <dbReference type="Proteomes" id="UP000256269"/>
    </source>
</evidence>
<keyword evidence="1" id="KW-0732">Signal</keyword>